<dbReference type="RefSeq" id="WP_148684515.1">
    <property type="nucleotide sequence ID" value="NZ_CP007493.1"/>
</dbReference>
<keyword evidence="1" id="KW-0175">Coiled coil</keyword>
<dbReference type="STRING" id="697581.TCARB_0064"/>
<protein>
    <submittedName>
        <fullName evidence="2">Uncharacterized protein</fullName>
    </submittedName>
</protein>
<dbReference type="AlphaFoldDB" id="A0A3G1A485"/>
<evidence type="ECO:0000313" key="2">
    <source>
        <dbReference type="EMBL" id="AJB41142.1"/>
    </source>
</evidence>
<accession>A0A3G1A485</accession>
<dbReference type="KEGG" id="tcb:TCARB_0064"/>
<organism evidence="2 3">
    <name type="scientific">Thermofilum adornatum 1505</name>
    <dbReference type="NCBI Taxonomy" id="697581"/>
    <lineage>
        <taxon>Archaea</taxon>
        <taxon>Thermoproteota</taxon>
        <taxon>Thermoprotei</taxon>
        <taxon>Thermofilales</taxon>
        <taxon>Thermofilaceae</taxon>
        <taxon>Thermofilum</taxon>
    </lineage>
</organism>
<dbReference type="EMBL" id="CP007493">
    <property type="protein sequence ID" value="AJB41142.1"/>
    <property type="molecule type" value="Genomic_DNA"/>
</dbReference>
<sequence>MSRATVCPGLYKDEKGKFYCRFADNAEIDPAFMPCLLEYWECPFYIRHKQTEKALEVEKEEIKQQEAPPATVPTVEMPTLIVSPTEVSAERFTDEVDRLIDRASELARLWESYESEARRVVEEWEELRDKIKRELAGLEAVINAYISEKGRLEKLLDEGKISEEEYIDLNSRLEKKLAEKNSEKEALTKKLADLDRVVLPHYKRVKVAEAKPELAKLRLALSKLEERFKSGSISEEVYMRLRAELEDKIQRLEKIKEEVE</sequence>
<dbReference type="GeneID" id="25405531"/>
<feature type="coiled-coil region" evidence="1">
    <location>
        <begin position="89"/>
        <end position="258"/>
    </location>
</feature>
<reference evidence="3" key="1">
    <citation type="book" date="2010" name="EXTREMOPHILES" publisher="0:0-0">
        <title>Complete genome sequences of ten hyperthermophilic archaea reveal their metabolic capabilities and possible ecological roles.</title>
        <editorList>
            <person name="?"/>
        </editorList>
        <authorList>
            <person name="Ravin N.V."/>
            <person name="Mardanov A.V."/>
            <person name="Bonch-Osmolovskaya E.A."/>
            <person name="Skryabin K.G."/>
        </authorList>
    </citation>
    <scope>NUCLEOTIDE SEQUENCE [LARGE SCALE GENOMIC DNA]</scope>
    <source>
        <strain evidence="3">1505</strain>
    </source>
</reference>
<gene>
    <name evidence="2" type="ORF">TCARB_0064</name>
</gene>
<dbReference type="Proteomes" id="UP000266720">
    <property type="component" value="Chromosome"/>
</dbReference>
<proteinExistence type="predicted"/>
<evidence type="ECO:0000313" key="3">
    <source>
        <dbReference type="Proteomes" id="UP000266720"/>
    </source>
</evidence>
<evidence type="ECO:0000256" key="1">
    <source>
        <dbReference type="SAM" id="Coils"/>
    </source>
</evidence>
<name>A0A3G1A485_9CREN</name>